<evidence type="ECO:0000256" key="2">
    <source>
        <dbReference type="ARBA" id="ARBA00022448"/>
    </source>
</evidence>
<dbReference type="NCBIfam" id="TIGR01411">
    <property type="entry name" value="tatAE"/>
    <property type="match status" value="1"/>
</dbReference>
<accession>A0A7C4ESB5</accession>
<organism evidence="11">
    <name type="scientific">Desulfomonile tiedjei</name>
    <dbReference type="NCBI Taxonomy" id="2358"/>
    <lineage>
        <taxon>Bacteria</taxon>
        <taxon>Pseudomonadati</taxon>
        <taxon>Thermodesulfobacteriota</taxon>
        <taxon>Desulfomonilia</taxon>
        <taxon>Desulfomonilales</taxon>
        <taxon>Desulfomonilaceae</taxon>
        <taxon>Desulfomonile</taxon>
    </lineage>
</organism>
<comment type="subunit">
    <text evidence="9">Forms a complex with TatC.</text>
</comment>
<dbReference type="InterPro" id="IPR003369">
    <property type="entry name" value="TatA/B/E"/>
</dbReference>
<dbReference type="GO" id="GO:0008320">
    <property type="term" value="F:protein transmembrane transporter activity"/>
    <property type="evidence" value="ECO:0007669"/>
    <property type="project" value="UniProtKB-UniRule"/>
</dbReference>
<sequence>MGVPAPTELLLILAIVVFIFGTKRIPEIMGGIGEGIKSFKKSLETDDSTGPPASSPSTDQNAAKPENNKIAPK</sequence>
<dbReference type="HAMAP" id="MF_00236">
    <property type="entry name" value="TatA_E"/>
    <property type="match status" value="1"/>
</dbReference>
<evidence type="ECO:0000256" key="6">
    <source>
        <dbReference type="ARBA" id="ARBA00022989"/>
    </source>
</evidence>
<keyword evidence="3 9" id="KW-1003">Cell membrane</keyword>
<name>A0A7C4ESB5_9BACT</name>
<proteinExistence type="inferred from homology"/>
<dbReference type="AlphaFoldDB" id="A0A7C4ESB5"/>
<keyword evidence="5 9" id="KW-0653">Protein transport</keyword>
<evidence type="ECO:0000256" key="4">
    <source>
        <dbReference type="ARBA" id="ARBA00022692"/>
    </source>
</evidence>
<evidence type="ECO:0000256" key="9">
    <source>
        <dbReference type="HAMAP-Rule" id="MF_00236"/>
    </source>
</evidence>
<feature type="compositionally biased region" description="Polar residues" evidence="10">
    <location>
        <begin position="51"/>
        <end position="61"/>
    </location>
</feature>
<protein>
    <recommendedName>
        <fullName evidence="9">Sec-independent protein translocase protein TatA</fullName>
    </recommendedName>
</protein>
<evidence type="ECO:0000256" key="1">
    <source>
        <dbReference type="ARBA" id="ARBA00004162"/>
    </source>
</evidence>
<feature type="region of interest" description="Disordered" evidence="10">
    <location>
        <begin position="42"/>
        <end position="73"/>
    </location>
</feature>
<dbReference type="GO" id="GO:0033281">
    <property type="term" value="C:TAT protein transport complex"/>
    <property type="evidence" value="ECO:0007669"/>
    <property type="project" value="UniProtKB-UniRule"/>
</dbReference>
<evidence type="ECO:0000256" key="8">
    <source>
        <dbReference type="ARBA" id="ARBA00023136"/>
    </source>
</evidence>
<dbReference type="Gene3D" id="1.20.5.3310">
    <property type="match status" value="1"/>
</dbReference>
<comment type="function">
    <text evidence="9">Part of the twin-arginine translocation (Tat) system that transports large folded proteins containing a characteristic twin-arginine motif in their signal peptide across membranes. TatA could form the protein-conducting channel of the Tat system.</text>
</comment>
<evidence type="ECO:0000256" key="3">
    <source>
        <dbReference type="ARBA" id="ARBA00022475"/>
    </source>
</evidence>
<evidence type="ECO:0000256" key="10">
    <source>
        <dbReference type="SAM" id="MobiDB-lite"/>
    </source>
</evidence>
<keyword evidence="2 9" id="KW-0813">Transport</keyword>
<dbReference type="PANTHER" id="PTHR42982:SF1">
    <property type="entry name" value="SEC-INDEPENDENT PROTEIN TRANSLOCASE PROTEIN TATA"/>
    <property type="match status" value="1"/>
</dbReference>
<gene>
    <name evidence="9" type="primary">tatA</name>
    <name evidence="11" type="ORF">ENV54_00985</name>
</gene>
<dbReference type="GO" id="GO:0043953">
    <property type="term" value="P:protein transport by the Tat complex"/>
    <property type="evidence" value="ECO:0007669"/>
    <property type="project" value="UniProtKB-UniRule"/>
</dbReference>
<keyword evidence="4 9" id="KW-0812">Transmembrane</keyword>
<comment type="caution">
    <text evidence="11">The sequence shown here is derived from an EMBL/GenBank/DDBJ whole genome shotgun (WGS) entry which is preliminary data.</text>
</comment>
<dbReference type="PANTHER" id="PTHR42982">
    <property type="entry name" value="SEC-INDEPENDENT PROTEIN TRANSLOCASE PROTEIN TATA"/>
    <property type="match status" value="1"/>
</dbReference>
<keyword evidence="7 9" id="KW-0811">Translocation</keyword>
<keyword evidence="8 9" id="KW-0472">Membrane</keyword>
<evidence type="ECO:0000256" key="7">
    <source>
        <dbReference type="ARBA" id="ARBA00023010"/>
    </source>
</evidence>
<dbReference type="Pfam" id="PF02416">
    <property type="entry name" value="TatA_B_E"/>
    <property type="match status" value="1"/>
</dbReference>
<dbReference type="InterPro" id="IPR006312">
    <property type="entry name" value="TatA/E"/>
</dbReference>
<keyword evidence="6 9" id="KW-1133">Transmembrane helix</keyword>
<comment type="subcellular location">
    <subcellularLocation>
        <location evidence="1 9">Cell membrane</location>
        <topology evidence="1 9">Single-pass membrane protein</topology>
    </subcellularLocation>
</comment>
<reference evidence="11" key="1">
    <citation type="journal article" date="2020" name="mSystems">
        <title>Genome- and Community-Level Interaction Insights into Carbon Utilization and Element Cycling Functions of Hydrothermarchaeota in Hydrothermal Sediment.</title>
        <authorList>
            <person name="Zhou Z."/>
            <person name="Liu Y."/>
            <person name="Xu W."/>
            <person name="Pan J."/>
            <person name="Luo Z.H."/>
            <person name="Li M."/>
        </authorList>
    </citation>
    <scope>NUCLEOTIDE SEQUENCE [LARGE SCALE GENOMIC DNA]</scope>
    <source>
        <strain evidence="11">SpSt-769</strain>
    </source>
</reference>
<evidence type="ECO:0000256" key="5">
    <source>
        <dbReference type="ARBA" id="ARBA00022927"/>
    </source>
</evidence>
<comment type="similarity">
    <text evidence="9">Belongs to the TatA/E family.</text>
</comment>
<evidence type="ECO:0000313" key="11">
    <source>
        <dbReference type="EMBL" id="HGH59852.1"/>
    </source>
</evidence>
<dbReference type="EMBL" id="DTGT01000029">
    <property type="protein sequence ID" value="HGH59852.1"/>
    <property type="molecule type" value="Genomic_DNA"/>
</dbReference>